<dbReference type="AlphaFoldDB" id="A0AAV2SIN0"/>
<evidence type="ECO:0000313" key="1">
    <source>
        <dbReference type="EMBL" id="CAL4187035.1"/>
    </source>
</evidence>
<comment type="caution">
    <text evidence="1">The sequence shown here is derived from an EMBL/GenBank/DDBJ whole genome shotgun (WGS) entry which is preliminary data.</text>
</comment>
<sequence length="102" mass="11587">MLWTEQQVGHHHLTLLHSQVQTSCLPYARQWQAICRMTLRDIENEQHGDRCPTLTIEMGPNIGLGHVRIVGIVLEDGLVLTIGESASGWWSHDVDKTELLHK</sequence>
<name>A0AAV2SIN0_MEGNR</name>
<protein>
    <submittedName>
        <fullName evidence="1">Uncharacterized protein</fullName>
    </submittedName>
</protein>
<dbReference type="Proteomes" id="UP001497623">
    <property type="component" value="Unassembled WGS sequence"/>
</dbReference>
<gene>
    <name evidence="1" type="ORF">MNOR_LOCUS36145</name>
</gene>
<evidence type="ECO:0000313" key="2">
    <source>
        <dbReference type="Proteomes" id="UP001497623"/>
    </source>
</evidence>
<dbReference type="EMBL" id="CAXKWB010063929">
    <property type="protein sequence ID" value="CAL4187035.1"/>
    <property type="molecule type" value="Genomic_DNA"/>
</dbReference>
<accession>A0AAV2SIN0</accession>
<organism evidence="1 2">
    <name type="scientific">Meganyctiphanes norvegica</name>
    <name type="common">Northern krill</name>
    <name type="synonym">Thysanopoda norvegica</name>
    <dbReference type="NCBI Taxonomy" id="48144"/>
    <lineage>
        <taxon>Eukaryota</taxon>
        <taxon>Metazoa</taxon>
        <taxon>Ecdysozoa</taxon>
        <taxon>Arthropoda</taxon>
        <taxon>Crustacea</taxon>
        <taxon>Multicrustacea</taxon>
        <taxon>Malacostraca</taxon>
        <taxon>Eumalacostraca</taxon>
        <taxon>Eucarida</taxon>
        <taxon>Euphausiacea</taxon>
        <taxon>Euphausiidae</taxon>
        <taxon>Meganyctiphanes</taxon>
    </lineage>
</organism>
<keyword evidence="2" id="KW-1185">Reference proteome</keyword>
<reference evidence="1 2" key="1">
    <citation type="submission" date="2024-05" db="EMBL/GenBank/DDBJ databases">
        <authorList>
            <person name="Wallberg A."/>
        </authorList>
    </citation>
    <scope>NUCLEOTIDE SEQUENCE [LARGE SCALE GENOMIC DNA]</scope>
</reference>
<proteinExistence type="predicted"/>